<protein>
    <submittedName>
        <fullName evidence="1">Uncharacterized protein</fullName>
    </submittedName>
</protein>
<proteinExistence type="predicted"/>
<dbReference type="AlphaFoldDB" id="A0A756LA17"/>
<reference evidence="1" key="1">
    <citation type="journal article" date="2018" name="Genome Biol.">
        <title>SKESA: strategic k-mer extension for scrupulous assemblies.</title>
        <authorList>
            <person name="Souvorov A."/>
            <person name="Agarwala R."/>
            <person name="Lipman D.J."/>
        </authorList>
    </citation>
    <scope>NUCLEOTIDE SEQUENCE</scope>
    <source>
        <strain evidence="1">MA.CK_00/00002125</strain>
    </source>
</reference>
<reference evidence="1" key="2">
    <citation type="submission" date="2020-02" db="EMBL/GenBank/DDBJ databases">
        <authorList>
            <consortium name="NCBI Pathogen Detection Project"/>
        </authorList>
    </citation>
    <scope>NUCLEOTIDE SEQUENCE</scope>
    <source>
        <strain evidence="1">MA.CK_00/00002125</strain>
    </source>
</reference>
<comment type="caution">
    <text evidence="1">The sequence shown here is derived from an EMBL/GenBank/DDBJ whole genome shotgun (WGS) entry which is preliminary data.</text>
</comment>
<gene>
    <name evidence="1" type="ORF">G8O67_004132</name>
</gene>
<evidence type="ECO:0000313" key="1">
    <source>
        <dbReference type="EMBL" id="HAG0016789.1"/>
    </source>
</evidence>
<organism evidence="1">
    <name type="scientific">Salmonella enterica</name>
    <name type="common">Salmonella choleraesuis</name>
    <dbReference type="NCBI Taxonomy" id="28901"/>
    <lineage>
        <taxon>Bacteria</taxon>
        <taxon>Pseudomonadati</taxon>
        <taxon>Pseudomonadota</taxon>
        <taxon>Gammaproteobacteria</taxon>
        <taxon>Enterobacterales</taxon>
        <taxon>Enterobacteriaceae</taxon>
        <taxon>Salmonella</taxon>
    </lineage>
</organism>
<accession>A0A756LA17</accession>
<name>A0A756LA17_SALER</name>
<dbReference type="EMBL" id="DAAWYJ010000019">
    <property type="protein sequence ID" value="HAG0016789.1"/>
    <property type="molecule type" value="Genomic_DNA"/>
</dbReference>
<sequence>MSNVPTSTITTQMICIAIITLLKIRNGRISVRYPDFLKNGIFFNIIRSVGNIGAFEGEYEDRGNDKDRAYNNFHDQCLNTRIKKGAVHKAPVAMRIGVSAPSGALRLVNQVLE</sequence>